<dbReference type="OrthoDB" id="39402at10239"/>
<dbReference type="Proteomes" id="UP000033008">
    <property type="component" value="Segment"/>
</dbReference>
<reference evidence="1 2" key="1">
    <citation type="submission" date="2013-12" db="EMBL/GenBank/DDBJ databases">
        <title>Ecological redundancy of diverse viral populations within a natural community.</title>
        <authorList>
            <person name="Gregory A.C."/>
            <person name="LaButti K."/>
            <person name="Copeland A."/>
            <person name="Woyke T."/>
            <person name="Sullivan M.B."/>
        </authorList>
    </citation>
    <scope>NUCLEOTIDE SEQUENCE [LARGE SCALE GENOMIC DNA]</scope>
    <source>
        <strain evidence="1">Syn7803US103</strain>
    </source>
</reference>
<gene>
    <name evidence="1" type="ORF">Syn7803US103_210</name>
</gene>
<dbReference type="GeneID" id="24171388"/>
<evidence type="ECO:0000313" key="1">
    <source>
        <dbReference type="EMBL" id="AIX24105.1"/>
    </source>
</evidence>
<dbReference type="EMBL" id="KJ019069">
    <property type="protein sequence ID" value="AIX24105.1"/>
    <property type="molecule type" value="Genomic_DNA"/>
</dbReference>
<proteinExistence type="predicted"/>
<organism evidence="1 2">
    <name type="scientific">Synechococcus phage ACG-2014j</name>
    <dbReference type="NCBI Taxonomy" id="1493514"/>
    <lineage>
        <taxon>Viruses</taxon>
        <taxon>Duplodnaviria</taxon>
        <taxon>Heunggongvirae</taxon>
        <taxon>Uroviricota</taxon>
        <taxon>Caudoviricetes</taxon>
        <taxon>Pantevenvirales</taxon>
        <taxon>Kyanoviridae</taxon>
        <taxon>Potamoivirus</taxon>
        <taxon>Potamoivirus tusconj</taxon>
    </lineage>
</organism>
<accession>A0A0E3FCS5</accession>
<dbReference type="RefSeq" id="YP_009134192.1">
    <property type="nucleotide sequence ID" value="NC_026926.1"/>
</dbReference>
<protein>
    <submittedName>
        <fullName evidence="1">Uncharacterized protein</fullName>
    </submittedName>
</protein>
<dbReference type="KEGG" id="vg:24171388"/>
<sequence length="79" mass="9329">MNDLKIYCQTEDDQTNIVEFIFSQYDDAKVSTWEPDPVETGTWGMFVDEFPPELVSKLEQYLESEDSWELDEEVEIVLE</sequence>
<name>A0A0E3FCS5_9CAUD</name>
<evidence type="ECO:0000313" key="2">
    <source>
        <dbReference type="Proteomes" id="UP000033008"/>
    </source>
</evidence>